<evidence type="ECO:0000313" key="1">
    <source>
        <dbReference type="EMBL" id="BDU02322.1"/>
    </source>
</evidence>
<gene>
    <name evidence="1" type="ORF">IFM12276_53500</name>
</gene>
<evidence type="ECO:0000313" key="2">
    <source>
        <dbReference type="Proteomes" id="UP001317870"/>
    </source>
</evidence>
<evidence type="ECO:0008006" key="3">
    <source>
        <dbReference type="Google" id="ProtNLM"/>
    </source>
</evidence>
<accession>A0ABN6UAQ1</accession>
<dbReference type="Proteomes" id="UP001317870">
    <property type="component" value="Chromosome"/>
</dbReference>
<protein>
    <recommendedName>
        <fullName evidence="3">Ferredoxin</fullName>
    </recommendedName>
</protein>
<organism evidence="1 2">
    <name type="scientific">Nocardia sputorum</name>
    <dbReference type="NCBI Taxonomy" id="2984338"/>
    <lineage>
        <taxon>Bacteria</taxon>
        <taxon>Bacillati</taxon>
        <taxon>Actinomycetota</taxon>
        <taxon>Actinomycetes</taxon>
        <taxon>Mycobacteriales</taxon>
        <taxon>Nocardiaceae</taxon>
        <taxon>Nocardia</taxon>
    </lineage>
</organism>
<reference evidence="1 2" key="1">
    <citation type="submission" date="2022-11" db="EMBL/GenBank/DDBJ databases">
        <title>Genome Sequencing of Nocardia sp. ON39_IFM12276 and assembly.</title>
        <authorList>
            <person name="Shimojima M."/>
            <person name="Toyokawa M."/>
            <person name="Uesaka K."/>
        </authorList>
    </citation>
    <scope>NUCLEOTIDE SEQUENCE [LARGE SCALE GENOMIC DNA]</scope>
    <source>
        <strain evidence="1 2">IFM 12276</strain>
    </source>
</reference>
<name>A0ABN6UAQ1_9NOCA</name>
<keyword evidence="2" id="KW-1185">Reference proteome</keyword>
<dbReference type="EMBL" id="AP026978">
    <property type="protein sequence ID" value="BDU02322.1"/>
    <property type="molecule type" value="Genomic_DNA"/>
</dbReference>
<sequence length="63" mass="6971">MTRIGWLRWDDGTWAAVDEYGIPHPIGADDSEAVDDCDATADCPPLRVLAEDECRQSPANERP</sequence>
<proteinExistence type="predicted"/>